<accession>A0ABR2JT85</accession>
<dbReference type="EMBL" id="JAPFFF010000009">
    <property type="protein sequence ID" value="KAK8882008.1"/>
    <property type="molecule type" value="Genomic_DNA"/>
</dbReference>
<dbReference type="Proteomes" id="UP001470230">
    <property type="component" value="Unassembled WGS sequence"/>
</dbReference>
<comment type="caution">
    <text evidence="1">The sequence shown here is derived from an EMBL/GenBank/DDBJ whole genome shotgun (WGS) entry which is preliminary data.</text>
</comment>
<reference evidence="1 2" key="1">
    <citation type="submission" date="2024-04" db="EMBL/GenBank/DDBJ databases">
        <title>Tritrichomonas musculus Genome.</title>
        <authorList>
            <person name="Alves-Ferreira E."/>
            <person name="Grigg M."/>
            <person name="Lorenzi H."/>
            <person name="Galac M."/>
        </authorList>
    </citation>
    <scope>NUCLEOTIDE SEQUENCE [LARGE SCALE GENOMIC DNA]</scope>
    <source>
        <strain evidence="1 2">EAF2021</strain>
    </source>
</reference>
<evidence type="ECO:0000313" key="2">
    <source>
        <dbReference type="Proteomes" id="UP001470230"/>
    </source>
</evidence>
<evidence type="ECO:0000313" key="1">
    <source>
        <dbReference type="EMBL" id="KAK8882008.1"/>
    </source>
</evidence>
<keyword evidence="2" id="KW-1185">Reference proteome</keyword>
<proteinExistence type="predicted"/>
<organism evidence="1 2">
    <name type="scientific">Tritrichomonas musculus</name>
    <dbReference type="NCBI Taxonomy" id="1915356"/>
    <lineage>
        <taxon>Eukaryota</taxon>
        <taxon>Metamonada</taxon>
        <taxon>Parabasalia</taxon>
        <taxon>Tritrichomonadida</taxon>
        <taxon>Tritrichomonadidae</taxon>
        <taxon>Tritrichomonas</taxon>
    </lineage>
</organism>
<gene>
    <name evidence="1" type="ORF">M9Y10_044647</name>
</gene>
<sequence length="120" mass="13949">MKKFQQNFQIIKGLSQQTNQIIKIIISLYRSAIPPTCKSAIKAAGITSKIRYDNGSITELAHFDLMNCSKVRHYSKAYINELVFNGKPLSINQITLYRQYRQQENQRGHNRLPLTYFPNK</sequence>
<name>A0ABR2JT85_9EUKA</name>
<protein>
    <submittedName>
        <fullName evidence="1">Uncharacterized protein</fullName>
    </submittedName>
</protein>